<feature type="chain" id="PRO_5040379134" description="Secreted protein" evidence="1">
    <location>
        <begin position="19"/>
        <end position="78"/>
    </location>
</feature>
<comment type="caution">
    <text evidence="2">The sequence shown here is derived from an EMBL/GenBank/DDBJ whole genome shotgun (WGS) entry which is preliminary data.</text>
</comment>
<keyword evidence="3" id="KW-1185">Reference proteome</keyword>
<gene>
    <name evidence="2" type="ORF">LMG31841_04665</name>
</gene>
<protein>
    <recommendedName>
        <fullName evidence="4">Secreted protein</fullName>
    </recommendedName>
</protein>
<feature type="signal peptide" evidence="1">
    <location>
        <begin position="1"/>
        <end position="18"/>
    </location>
</feature>
<sequence>MKIRRTGCLVLVALVSSAAVMELRLNTLDTTPQSTTQATRCATIQQQGVAPAGCGLKQHEHRVEGTVPQSHRASALWV</sequence>
<evidence type="ECO:0000313" key="2">
    <source>
        <dbReference type="EMBL" id="CAG4917290.1"/>
    </source>
</evidence>
<name>A0A9N8S196_9BURK</name>
<dbReference type="RefSeq" id="WP_228882113.1">
    <property type="nucleotide sequence ID" value="NZ_CAJQZC010000010.1"/>
</dbReference>
<reference evidence="2" key="1">
    <citation type="submission" date="2021-04" db="EMBL/GenBank/DDBJ databases">
        <authorList>
            <person name="Vanwijnsberghe S."/>
        </authorList>
    </citation>
    <scope>NUCLEOTIDE SEQUENCE</scope>
    <source>
        <strain evidence="2">LMG 31841</strain>
    </source>
</reference>
<dbReference type="Proteomes" id="UP000789704">
    <property type="component" value="Unassembled WGS sequence"/>
</dbReference>
<proteinExistence type="predicted"/>
<dbReference type="AlphaFoldDB" id="A0A9N8S196"/>
<dbReference type="EMBL" id="CAJQZC010000010">
    <property type="protein sequence ID" value="CAG4917290.1"/>
    <property type="molecule type" value="Genomic_DNA"/>
</dbReference>
<accession>A0A9N8S196</accession>
<organism evidence="2 3">
    <name type="scientific">Paraburkholderia saeva</name>
    <dbReference type="NCBI Taxonomy" id="2777537"/>
    <lineage>
        <taxon>Bacteria</taxon>
        <taxon>Pseudomonadati</taxon>
        <taxon>Pseudomonadota</taxon>
        <taxon>Betaproteobacteria</taxon>
        <taxon>Burkholderiales</taxon>
        <taxon>Burkholderiaceae</taxon>
        <taxon>Paraburkholderia</taxon>
    </lineage>
</organism>
<evidence type="ECO:0000256" key="1">
    <source>
        <dbReference type="SAM" id="SignalP"/>
    </source>
</evidence>
<keyword evidence="1" id="KW-0732">Signal</keyword>
<evidence type="ECO:0000313" key="3">
    <source>
        <dbReference type="Proteomes" id="UP000789704"/>
    </source>
</evidence>
<evidence type="ECO:0008006" key="4">
    <source>
        <dbReference type="Google" id="ProtNLM"/>
    </source>
</evidence>